<name>A0AA37GSI3_9PEZI</name>
<evidence type="ECO:0000313" key="1">
    <source>
        <dbReference type="EMBL" id="GJC86375.1"/>
    </source>
</evidence>
<evidence type="ECO:0000313" key="2">
    <source>
        <dbReference type="Proteomes" id="UP001055172"/>
    </source>
</evidence>
<proteinExistence type="predicted"/>
<comment type="caution">
    <text evidence="1">The sequence shown here is derived from an EMBL/GenBank/DDBJ whole genome shotgun (WGS) entry which is preliminary data.</text>
</comment>
<gene>
    <name evidence="1" type="ORF">ColLi_09213</name>
</gene>
<protein>
    <submittedName>
        <fullName evidence="1">Uncharacterized protein</fullName>
    </submittedName>
</protein>
<accession>A0AA37GSI3</accession>
<dbReference type="AlphaFoldDB" id="A0AA37GSI3"/>
<reference evidence="1 2" key="1">
    <citation type="submission" date="2021-07" db="EMBL/GenBank/DDBJ databases">
        <title>Genome data of Colletotrichum spaethianum.</title>
        <authorList>
            <person name="Utami Y.D."/>
            <person name="Hiruma K."/>
        </authorList>
    </citation>
    <scope>NUCLEOTIDE SEQUENCE [LARGE SCALE GENOMIC DNA]</scope>
    <source>
        <strain evidence="1 2">MAFF 242679</strain>
    </source>
</reference>
<dbReference type="EMBL" id="BPPX01000021">
    <property type="protein sequence ID" value="GJC86375.1"/>
    <property type="molecule type" value="Genomic_DNA"/>
</dbReference>
<dbReference type="Proteomes" id="UP001055172">
    <property type="component" value="Unassembled WGS sequence"/>
</dbReference>
<keyword evidence="2" id="KW-1185">Reference proteome</keyword>
<sequence length="238" mass="24918">MGLNRLFHFDEIEYATRIASSKDAELVQREVVKTRQIITAYITGGTYLAMAIPSLGKSLIMAPLPARKYFIAKQKLNIVQAELVRRKIPLYETRKRDVAIPALTGALGLVVGTGTVDVAGSLTEGLMFSPSGASTIDALSADPVGAVGDALHGAAAQVQEVGANISGDSIGQPILPEGQVIEVHDLETGAATDIIVATPEVAGAWDAGVKLALLAEKAFASFLATAALESAMQQPKPR</sequence>
<organism evidence="1 2">
    <name type="scientific">Colletotrichum liriopes</name>
    <dbReference type="NCBI Taxonomy" id="708192"/>
    <lineage>
        <taxon>Eukaryota</taxon>
        <taxon>Fungi</taxon>
        <taxon>Dikarya</taxon>
        <taxon>Ascomycota</taxon>
        <taxon>Pezizomycotina</taxon>
        <taxon>Sordariomycetes</taxon>
        <taxon>Hypocreomycetidae</taxon>
        <taxon>Glomerellales</taxon>
        <taxon>Glomerellaceae</taxon>
        <taxon>Colletotrichum</taxon>
        <taxon>Colletotrichum spaethianum species complex</taxon>
    </lineage>
</organism>